<sequence length="398" mass="45564">MTTTLFFSENVNHVFRKPCWFDEAVFFLQDVMIELYRKNIWRDAKTVNVLATACLSPVTKIMGAALRFFLTEEEDGGEAESESSDESDTESRALRDMVLSRQTVKSGRKRERKVARARAVLKKQQKKRKGPAAGRFLALHLIHDPQDFAEKLFKRLERATEKFEIRLLMMALISRLTGIHQVFLFNLYPFLQRYLQPHQKEVTKVMTYLAQASHELVPPEVLEPVVKAVANNFITERNNRDAIAMGLNTVREVCVRCPLVMTKELLADLAGYKTYRDKGVVMAARSLVQLYRSVRPELLRRKDKGQPMEGGVQRAPEYGELVAEQHVPGMELVDIPSEPEEDVATDVSESDSEWIDVHHSSDEDSACVKLREKERERETRKREMMVEGMGTSQTSASN</sequence>
<feature type="compositionally biased region" description="Basic and acidic residues" evidence="2">
    <location>
        <begin position="369"/>
        <end position="385"/>
    </location>
</feature>
<feature type="domain" description="SDA1 N-terminal" evidence="3">
    <location>
        <begin position="29"/>
        <end position="276"/>
    </location>
</feature>
<feature type="region of interest" description="Disordered" evidence="2">
    <location>
        <begin position="73"/>
        <end position="92"/>
    </location>
</feature>
<dbReference type="Pfam" id="PF08158">
    <property type="entry name" value="SDA1_HEAT"/>
    <property type="match status" value="1"/>
</dbReference>
<dbReference type="GO" id="GO:0015031">
    <property type="term" value="P:protein transport"/>
    <property type="evidence" value="ECO:0007669"/>
    <property type="project" value="UniProtKB-KW"/>
</dbReference>
<dbReference type="PANTHER" id="PTHR12730:SF0">
    <property type="entry name" value="PROTEIN SDA1 HOMOLOG"/>
    <property type="match status" value="1"/>
</dbReference>
<gene>
    <name evidence="4" type="ORF">GBAR_LOCUS26038</name>
</gene>
<dbReference type="GO" id="GO:0042273">
    <property type="term" value="P:ribosomal large subunit biogenesis"/>
    <property type="evidence" value="ECO:0007669"/>
    <property type="project" value="UniProtKB-UniRule"/>
</dbReference>
<feature type="compositionally biased region" description="Acidic residues" evidence="2">
    <location>
        <begin position="337"/>
        <end position="354"/>
    </location>
</feature>
<keyword evidence="1" id="KW-0813">Transport</keyword>
<evidence type="ECO:0000259" key="3">
    <source>
        <dbReference type="Pfam" id="PF08158"/>
    </source>
</evidence>
<feature type="compositionally biased region" description="Acidic residues" evidence="2">
    <location>
        <begin position="73"/>
        <end position="88"/>
    </location>
</feature>
<dbReference type="GO" id="GO:0005730">
    <property type="term" value="C:nucleolus"/>
    <property type="evidence" value="ECO:0007669"/>
    <property type="project" value="UniProtKB-SubCell"/>
</dbReference>
<evidence type="ECO:0000313" key="5">
    <source>
        <dbReference type="Proteomes" id="UP001174909"/>
    </source>
</evidence>
<keyword evidence="5" id="KW-1185">Reference proteome</keyword>
<accession>A0AA35TF20</accession>
<feature type="region of interest" description="Disordered" evidence="2">
    <location>
        <begin position="337"/>
        <end position="398"/>
    </location>
</feature>
<name>A0AA35TF20_GEOBA</name>
<comment type="subcellular location">
    <subcellularLocation>
        <location evidence="1">Nucleus</location>
        <location evidence="1">Nucleolus</location>
    </subcellularLocation>
</comment>
<organism evidence="4 5">
    <name type="scientific">Geodia barretti</name>
    <name type="common">Barrett's horny sponge</name>
    <dbReference type="NCBI Taxonomy" id="519541"/>
    <lineage>
        <taxon>Eukaryota</taxon>
        <taxon>Metazoa</taxon>
        <taxon>Porifera</taxon>
        <taxon>Demospongiae</taxon>
        <taxon>Heteroscleromorpha</taxon>
        <taxon>Tetractinellida</taxon>
        <taxon>Astrophorina</taxon>
        <taxon>Geodiidae</taxon>
        <taxon>Geodia</taxon>
    </lineage>
</organism>
<evidence type="ECO:0000313" key="4">
    <source>
        <dbReference type="EMBL" id="CAI8047130.1"/>
    </source>
</evidence>
<comment type="function">
    <text evidence="1">Required for 60S pre-ribosomal subunits export to the cytoplasm.</text>
</comment>
<dbReference type="AlphaFoldDB" id="A0AA35TF20"/>
<protein>
    <recommendedName>
        <fullName evidence="1">Protein SDA1</fullName>
    </recommendedName>
</protein>
<dbReference type="Proteomes" id="UP001174909">
    <property type="component" value="Unassembled WGS sequence"/>
</dbReference>
<dbReference type="InterPro" id="IPR012977">
    <property type="entry name" value="SDA1_N"/>
</dbReference>
<keyword evidence="1" id="KW-0539">Nucleus</keyword>
<keyword evidence="1" id="KW-0653">Protein transport</keyword>
<evidence type="ECO:0000256" key="2">
    <source>
        <dbReference type="SAM" id="MobiDB-lite"/>
    </source>
</evidence>
<comment type="caution">
    <text evidence="4">The sequence shown here is derived from an EMBL/GenBank/DDBJ whole genome shotgun (WGS) entry which is preliminary data.</text>
</comment>
<reference evidence="4" key="1">
    <citation type="submission" date="2023-03" db="EMBL/GenBank/DDBJ databases">
        <authorList>
            <person name="Steffen K."/>
            <person name="Cardenas P."/>
        </authorList>
    </citation>
    <scope>NUCLEOTIDE SEQUENCE</scope>
</reference>
<proteinExistence type="inferred from homology"/>
<keyword evidence="1" id="KW-0690">Ribosome biogenesis</keyword>
<dbReference type="GO" id="GO:0000055">
    <property type="term" value="P:ribosomal large subunit export from nucleus"/>
    <property type="evidence" value="ECO:0007669"/>
    <property type="project" value="UniProtKB-UniRule"/>
</dbReference>
<dbReference type="EMBL" id="CASHTH010003610">
    <property type="protein sequence ID" value="CAI8047130.1"/>
    <property type="molecule type" value="Genomic_DNA"/>
</dbReference>
<dbReference type="PANTHER" id="PTHR12730">
    <property type="entry name" value="HSDA/SDA1-RELATED"/>
    <property type="match status" value="1"/>
</dbReference>
<comment type="similarity">
    <text evidence="1">Belongs to the SDA1 family.</text>
</comment>
<dbReference type="InterPro" id="IPR027312">
    <property type="entry name" value="Sda1"/>
</dbReference>
<evidence type="ECO:0000256" key="1">
    <source>
        <dbReference type="RuleBase" id="RU365057"/>
    </source>
</evidence>